<feature type="compositionally biased region" description="Basic and acidic residues" evidence="1">
    <location>
        <begin position="70"/>
        <end position="95"/>
    </location>
</feature>
<evidence type="ECO:0000313" key="2">
    <source>
        <dbReference type="EMBL" id="KAJ8394264.1"/>
    </source>
</evidence>
<dbReference type="Proteomes" id="UP001221898">
    <property type="component" value="Unassembled WGS sequence"/>
</dbReference>
<protein>
    <submittedName>
        <fullName evidence="2">Uncharacterized protein</fullName>
    </submittedName>
</protein>
<comment type="caution">
    <text evidence="2">The sequence shown here is derived from an EMBL/GenBank/DDBJ whole genome shotgun (WGS) entry which is preliminary data.</text>
</comment>
<dbReference type="AlphaFoldDB" id="A0AAD7S1J4"/>
<keyword evidence="3" id="KW-1185">Reference proteome</keyword>
<feature type="region of interest" description="Disordered" evidence="1">
    <location>
        <begin position="57"/>
        <end position="95"/>
    </location>
</feature>
<organism evidence="2 3">
    <name type="scientific">Aldrovandia affinis</name>
    <dbReference type="NCBI Taxonomy" id="143900"/>
    <lineage>
        <taxon>Eukaryota</taxon>
        <taxon>Metazoa</taxon>
        <taxon>Chordata</taxon>
        <taxon>Craniata</taxon>
        <taxon>Vertebrata</taxon>
        <taxon>Euteleostomi</taxon>
        <taxon>Actinopterygii</taxon>
        <taxon>Neopterygii</taxon>
        <taxon>Teleostei</taxon>
        <taxon>Notacanthiformes</taxon>
        <taxon>Halosauridae</taxon>
        <taxon>Aldrovandia</taxon>
    </lineage>
</organism>
<gene>
    <name evidence="2" type="ORF">AAFF_G00048470</name>
</gene>
<proteinExistence type="predicted"/>
<evidence type="ECO:0000313" key="3">
    <source>
        <dbReference type="Proteomes" id="UP001221898"/>
    </source>
</evidence>
<sequence>MALLWYHMIKRRKSTPAFDTQSNPGEYIVKEKTLECYRFLLVSGAGSDHVREVIRGEYQPCPPPPPSSEPRVRIQERGREGNRPIKEKAMGAHLF</sequence>
<name>A0AAD7S1J4_9TELE</name>
<evidence type="ECO:0000256" key="1">
    <source>
        <dbReference type="SAM" id="MobiDB-lite"/>
    </source>
</evidence>
<dbReference type="EMBL" id="JAINUG010000128">
    <property type="protein sequence ID" value="KAJ8394264.1"/>
    <property type="molecule type" value="Genomic_DNA"/>
</dbReference>
<reference evidence="2" key="1">
    <citation type="journal article" date="2023" name="Science">
        <title>Genome structures resolve the early diversification of teleost fishes.</title>
        <authorList>
            <person name="Parey E."/>
            <person name="Louis A."/>
            <person name="Montfort J."/>
            <person name="Bouchez O."/>
            <person name="Roques C."/>
            <person name="Iampietro C."/>
            <person name="Lluch J."/>
            <person name="Castinel A."/>
            <person name="Donnadieu C."/>
            <person name="Desvignes T."/>
            <person name="Floi Bucao C."/>
            <person name="Jouanno E."/>
            <person name="Wen M."/>
            <person name="Mejri S."/>
            <person name="Dirks R."/>
            <person name="Jansen H."/>
            <person name="Henkel C."/>
            <person name="Chen W.J."/>
            <person name="Zahm M."/>
            <person name="Cabau C."/>
            <person name="Klopp C."/>
            <person name="Thompson A.W."/>
            <person name="Robinson-Rechavi M."/>
            <person name="Braasch I."/>
            <person name="Lecointre G."/>
            <person name="Bobe J."/>
            <person name="Postlethwait J.H."/>
            <person name="Berthelot C."/>
            <person name="Roest Crollius H."/>
            <person name="Guiguen Y."/>
        </authorList>
    </citation>
    <scope>NUCLEOTIDE SEQUENCE</scope>
    <source>
        <strain evidence="2">NC1722</strain>
    </source>
</reference>
<accession>A0AAD7S1J4</accession>